<dbReference type="Gene3D" id="2.160.10.10">
    <property type="entry name" value="Hexapeptide repeat proteins"/>
    <property type="match status" value="1"/>
</dbReference>
<accession>A0A1A8TAC7</accession>
<keyword evidence="4 6" id="KW-0443">Lipid metabolism</keyword>
<keyword evidence="1 6" id="KW-0444">Lipid biosynthesis</keyword>
<evidence type="ECO:0000256" key="2">
    <source>
        <dbReference type="ARBA" id="ARBA00022556"/>
    </source>
</evidence>
<evidence type="ECO:0000256" key="5">
    <source>
        <dbReference type="ARBA" id="ARBA00023315"/>
    </source>
</evidence>
<keyword evidence="2 6" id="KW-0441">Lipid A biosynthesis</keyword>
<keyword evidence="6" id="KW-0677">Repeat</keyword>
<dbReference type="RefSeq" id="WP_067013821.1">
    <property type="nucleotide sequence ID" value="NZ_FLOB01000002.1"/>
</dbReference>
<dbReference type="GO" id="GO:0005737">
    <property type="term" value="C:cytoplasm"/>
    <property type="evidence" value="ECO:0007669"/>
    <property type="project" value="UniProtKB-SubCell"/>
</dbReference>
<comment type="subcellular location">
    <subcellularLocation>
        <location evidence="6">Cytoplasm</location>
    </subcellularLocation>
</comment>
<keyword evidence="9" id="KW-1185">Reference proteome</keyword>
<name>A0A1A8TAC7_9GAMM</name>
<comment type="subunit">
    <text evidence="6">Homotrimer.</text>
</comment>
<dbReference type="GO" id="GO:0016020">
    <property type="term" value="C:membrane"/>
    <property type="evidence" value="ECO:0007669"/>
    <property type="project" value="GOC"/>
</dbReference>
<dbReference type="OrthoDB" id="9807278at2"/>
<evidence type="ECO:0000313" key="8">
    <source>
        <dbReference type="EMBL" id="SBS28656.1"/>
    </source>
</evidence>
<evidence type="ECO:0000313" key="9">
    <source>
        <dbReference type="Proteomes" id="UP000092544"/>
    </source>
</evidence>
<dbReference type="AlphaFoldDB" id="A0A1A8TAC7"/>
<dbReference type="InterPro" id="IPR001451">
    <property type="entry name" value="Hexapep"/>
</dbReference>
<dbReference type="PIRSF" id="PIRSF000456">
    <property type="entry name" value="UDP-GlcNAc_acltr"/>
    <property type="match status" value="1"/>
</dbReference>
<keyword evidence="3 6" id="KW-0808">Transferase</keyword>
<dbReference type="GO" id="GO:0008780">
    <property type="term" value="F:acyl-[acyl-carrier-protein]-UDP-N-acetylglucosamine O-acyltransferase activity"/>
    <property type="evidence" value="ECO:0007669"/>
    <property type="project" value="UniProtKB-UniRule"/>
</dbReference>
<dbReference type="Proteomes" id="UP000092544">
    <property type="component" value="Unassembled WGS sequence"/>
</dbReference>
<organism evidence="8 9">
    <name type="scientific">Marinomonas spartinae</name>
    <dbReference type="NCBI Taxonomy" id="1792290"/>
    <lineage>
        <taxon>Bacteria</taxon>
        <taxon>Pseudomonadati</taxon>
        <taxon>Pseudomonadota</taxon>
        <taxon>Gammaproteobacteria</taxon>
        <taxon>Oceanospirillales</taxon>
        <taxon>Oceanospirillaceae</taxon>
        <taxon>Marinomonas</taxon>
    </lineage>
</organism>
<comment type="catalytic activity">
    <reaction evidence="6">
        <text>a (3R)-hydroxyacyl-[ACP] + UDP-N-acetyl-alpha-D-glucosamine = a UDP-3-O-[(3R)-3-hydroxyacyl]-N-acetyl-alpha-D-glucosamine + holo-[ACP]</text>
        <dbReference type="Rhea" id="RHEA:67812"/>
        <dbReference type="Rhea" id="RHEA-COMP:9685"/>
        <dbReference type="Rhea" id="RHEA-COMP:9945"/>
        <dbReference type="ChEBI" id="CHEBI:57705"/>
        <dbReference type="ChEBI" id="CHEBI:64479"/>
        <dbReference type="ChEBI" id="CHEBI:78827"/>
        <dbReference type="ChEBI" id="CHEBI:173225"/>
        <dbReference type="EC" id="2.3.1.129"/>
    </reaction>
</comment>
<dbReference type="InterPro" id="IPR011004">
    <property type="entry name" value="Trimer_LpxA-like_sf"/>
</dbReference>
<dbReference type="PANTHER" id="PTHR43480">
    <property type="entry name" value="ACYL-[ACYL-CARRIER-PROTEIN]--UDP-N-ACETYLGLUCOSAMINE O-ACYLTRANSFERASE"/>
    <property type="match status" value="1"/>
</dbReference>
<dbReference type="InterPro" id="IPR037157">
    <property type="entry name" value="Acetyltransf_C_sf"/>
</dbReference>
<evidence type="ECO:0000256" key="3">
    <source>
        <dbReference type="ARBA" id="ARBA00022679"/>
    </source>
</evidence>
<dbReference type="Pfam" id="PF00132">
    <property type="entry name" value="Hexapep"/>
    <property type="match status" value="2"/>
</dbReference>
<dbReference type="EC" id="2.3.1.129" evidence="6"/>
<reference evidence="8 9" key="1">
    <citation type="submission" date="2016-06" db="EMBL/GenBank/DDBJ databases">
        <authorList>
            <person name="Kjaerup R.B."/>
            <person name="Dalgaard T.S."/>
            <person name="Juul-Madsen H.R."/>
        </authorList>
    </citation>
    <scope>NUCLEOTIDE SEQUENCE [LARGE SCALE GENOMIC DNA]</scope>
    <source>
        <strain evidence="8 9">CECT 8886</strain>
    </source>
</reference>
<evidence type="ECO:0000256" key="1">
    <source>
        <dbReference type="ARBA" id="ARBA00022516"/>
    </source>
</evidence>
<dbReference type="SUPFAM" id="SSF51161">
    <property type="entry name" value="Trimeric LpxA-like enzymes"/>
    <property type="match status" value="1"/>
</dbReference>
<dbReference type="EMBL" id="FLOB01000002">
    <property type="protein sequence ID" value="SBS28656.1"/>
    <property type="molecule type" value="Genomic_DNA"/>
</dbReference>
<dbReference type="NCBIfam" id="NF003657">
    <property type="entry name" value="PRK05289.1"/>
    <property type="match status" value="1"/>
</dbReference>
<evidence type="ECO:0000256" key="4">
    <source>
        <dbReference type="ARBA" id="ARBA00023098"/>
    </source>
</evidence>
<comment type="similarity">
    <text evidence="6">Belongs to the transferase hexapeptide repeat family. LpxA subfamily.</text>
</comment>
<dbReference type="HAMAP" id="MF_00387">
    <property type="entry name" value="LpxA"/>
    <property type="match status" value="1"/>
</dbReference>
<comment type="function">
    <text evidence="6">Involved in the biosynthesis of lipid A, a phosphorylated glycolipid that anchors the lipopolysaccharide to the outer membrane of the cell.</text>
</comment>
<dbReference type="CDD" id="cd03351">
    <property type="entry name" value="LbH_UDP-GlcNAc_AT"/>
    <property type="match status" value="1"/>
</dbReference>
<proteinExistence type="inferred from homology"/>
<dbReference type="InterPro" id="IPR010137">
    <property type="entry name" value="Lipid_A_LpxA"/>
</dbReference>
<protein>
    <recommendedName>
        <fullName evidence="6">Acyl-[acyl-carrier-protein]--UDP-N-acetylglucosamine O-acyltransferase</fullName>
        <shortName evidence="6">UDP-N-acetylglucosamine acyltransferase</shortName>
        <ecNumber evidence="6">2.3.1.129</ecNumber>
    </recommendedName>
</protein>
<evidence type="ECO:0000259" key="7">
    <source>
        <dbReference type="Pfam" id="PF13720"/>
    </source>
</evidence>
<dbReference type="PANTHER" id="PTHR43480:SF1">
    <property type="entry name" value="ACYL-[ACYL-CARRIER-PROTEIN]--UDP-N-ACETYLGLUCOSAMINE O-ACYLTRANSFERASE, MITOCHONDRIAL-RELATED"/>
    <property type="match status" value="1"/>
</dbReference>
<keyword evidence="5 6" id="KW-0012">Acyltransferase</keyword>
<dbReference type="Gene3D" id="1.20.1180.10">
    <property type="entry name" value="Udp N-acetylglucosamine O-acyltransferase, C-terminal domain"/>
    <property type="match status" value="1"/>
</dbReference>
<dbReference type="UniPathway" id="UPA00359">
    <property type="reaction ID" value="UER00477"/>
</dbReference>
<comment type="pathway">
    <text evidence="6">Glycolipid biosynthesis; lipid IV(A) biosynthesis; lipid IV(A) from (3R)-3-hydroxytetradecanoyl-[acyl-carrier-protein] and UDP-N-acetyl-alpha-D-glucosamine: step 1/6.</text>
</comment>
<evidence type="ECO:0000256" key="6">
    <source>
        <dbReference type="HAMAP-Rule" id="MF_00387"/>
    </source>
</evidence>
<dbReference type="Pfam" id="PF13720">
    <property type="entry name" value="Acetyltransf_11"/>
    <property type="match status" value="1"/>
</dbReference>
<dbReference type="InterPro" id="IPR029098">
    <property type="entry name" value="Acetyltransf_C"/>
</dbReference>
<keyword evidence="6" id="KW-0963">Cytoplasm</keyword>
<dbReference type="GO" id="GO:0009245">
    <property type="term" value="P:lipid A biosynthetic process"/>
    <property type="evidence" value="ECO:0007669"/>
    <property type="project" value="UniProtKB-UniRule"/>
</dbReference>
<dbReference type="STRING" id="1792290.MSP8886_01263"/>
<dbReference type="NCBIfam" id="TIGR01852">
    <property type="entry name" value="lipid_A_lpxA"/>
    <property type="match status" value="1"/>
</dbReference>
<sequence>MAIHPTALVDPKAEIDPSVEVGPFSVIGPDVKIGSNSVVKSHVVINGHTTIGQNNEIYQFASVGEANQDKKYKGEPTELVIGDHNVIRENATIHRGTVQDNGITQIGDHNLFMASTHVGHDCIIGDNNIFANYAALAGHVKVGDFVIFGGYTGIHQFCQVNSYSMCGMGSMVAKDIPQFMMVSGSPAKAHGMNFEGMRRRGVSQDVIRALRKAYKIIYLKGLTLERALHDIEQDDIYHISDVAEFVLSIRRSKRGIIR</sequence>
<gene>
    <name evidence="6 8" type="primary">lpxA</name>
    <name evidence="8" type="ORF">MSP8886_01263</name>
</gene>
<feature type="domain" description="UDP N-acetylglucosamine O-acyltransferase C-terminal" evidence="7">
    <location>
        <begin position="175"/>
        <end position="257"/>
    </location>
</feature>